<dbReference type="PROSITE" id="PS50006">
    <property type="entry name" value="FHA_DOMAIN"/>
    <property type="match status" value="1"/>
</dbReference>
<organism evidence="5">
    <name type="scientific">Echinostoma caproni</name>
    <dbReference type="NCBI Taxonomy" id="27848"/>
    <lineage>
        <taxon>Eukaryota</taxon>
        <taxon>Metazoa</taxon>
        <taxon>Spiralia</taxon>
        <taxon>Lophotrochozoa</taxon>
        <taxon>Platyhelminthes</taxon>
        <taxon>Trematoda</taxon>
        <taxon>Digenea</taxon>
        <taxon>Plagiorchiida</taxon>
        <taxon>Echinostomata</taxon>
        <taxon>Echinostomatoidea</taxon>
        <taxon>Echinostomatidae</taxon>
        <taxon>Echinostoma</taxon>
    </lineage>
</organism>
<dbReference type="OrthoDB" id="10262769at2759"/>
<dbReference type="InterPro" id="IPR008984">
    <property type="entry name" value="SMAD_FHA_dom_sf"/>
</dbReference>
<dbReference type="EMBL" id="UZAN01048148">
    <property type="protein sequence ID" value="VDP86145.1"/>
    <property type="molecule type" value="Genomic_DNA"/>
</dbReference>
<dbReference type="GO" id="GO:0031011">
    <property type="term" value="C:Ino80 complex"/>
    <property type="evidence" value="ECO:0007669"/>
    <property type="project" value="InterPro"/>
</dbReference>
<feature type="compositionally biased region" description="Polar residues" evidence="1">
    <location>
        <begin position="278"/>
        <end position="290"/>
    </location>
</feature>
<evidence type="ECO:0000313" key="4">
    <source>
        <dbReference type="Proteomes" id="UP000272942"/>
    </source>
</evidence>
<dbReference type="GO" id="GO:0045944">
    <property type="term" value="P:positive regulation of transcription by RNA polymerase II"/>
    <property type="evidence" value="ECO:0007669"/>
    <property type="project" value="TreeGrafter"/>
</dbReference>
<dbReference type="GO" id="GO:0002151">
    <property type="term" value="F:G-quadruplex RNA binding"/>
    <property type="evidence" value="ECO:0007669"/>
    <property type="project" value="InterPro"/>
</dbReference>
<feature type="region of interest" description="Disordered" evidence="1">
    <location>
        <begin position="233"/>
        <end position="290"/>
    </location>
</feature>
<sequence length="472" mass="53116">MSTQFTGTRKSRPFGLYKTHYLPNLHRVGGSYFRSRSKRKSHVGRRSARAPVATVKKEPKNITWLPGDDYLLIHSVLLRQSVFAKLLNDHPTVFFAGRDELDLFRQWSRFQSCHMIKEGNLPPMPQVSTDNVSVTGSRSQAADLRLIGAKHDDSVIASGLNNDDTVLGGDPESFSDTELLLEETTASALSAGLDKLTEPSTAARRHRLLGQSSYHGFQSLVTESVISALVREKQQQQQQQSHQLIDSNRDDSSRGWYPSHAGRPTPGAILAGLERSNPGPSNRLIASTGTSSPSTINSEFDFRRRLELYRFRKRLFARLRRTAEEAKRWTRLVEIRAASGLELTDPQPIYPVLAALTGTRTRFLLKEKEVTFGRSSLVYQPHIDLSREGDSTRVSRCHGRIRLATSGTFWLANFSKHPVFVDGNPVLTGFNAWLSQMREMWLDEEPNSYDISVSGLGSYKNEMKNLRSLDDE</sequence>
<dbReference type="WBParaSite" id="ECPE_0000992601-mRNA-1">
    <property type="protein sequence ID" value="ECPE_0000992601-mRNA-1"/>
    <property type="gene ID" value="ECPE_0000992601"/>
</dbReference>
<dbReference type="SUPFAM" id="SSF49879">
    <property type="entry name" value="SMAD/FHA domain"/>
    <property type="match status" value="1"/>
</dbReference>
<feature type="domain" description="FHA" evidence="2">
    <location>
        <begin position="370"/>
        <end position="426"/>
    </location>
</feature>
<dbReference type="GO" id="GO:0044545">
    <property type="term" value="C:NSL complex"/>
    <property type="evidence" value="ECO:0007669"/>
    <property type="project" value="TreeGrafter"/>
</dbReference>
<dbReference type="SMART" id="SM00240">
    <property type="entry name" value="FHA"/>
    <property type="match status" value="1"/>
</dbReference>
<accession>A0A183ASG0</accession>
<dbReference type="PANTHER" id="PTHR13233:SF0">
    <property type="entry name" value="MICROSPHERULE PROTEIN 1"/>
    <property type="match status" value="1"/>
</dbReference>
<gene>
    <name evidence="3" type="ORF">ECPE_LOCUS9895</name>
</gene>
<keyword evidence="4" id="KW-1185">Reference proteome</keyword>
<dbReference type="Gene3D" id="2.60.200.20">
    <property type="match status" value="1"/>
</dbReference>
<protein>
    <submittedName>
        <fullName evidence="5">FHA domain-containing protein</fullName>
    </submittedName>
</protein>
<evidence type="ECO:0000313" key="3">
    <source>
        <dbReference type="EMBL" id="VDP86145.1"/>
    </source>
</evidence>
<reference evidence="3 4" key="2">
    <citation type="submission" date="2018-11" db="EMBL/GenBank/DDBJ databases">
        <authorList>
            <consortium name="Pathogen Informatics"/>
        </authorList>
    </citation>
    <scope>NUCLEOTIDE SEQUENCE [LARGE SCALE GENOMIC DNA]</scope>
    <source>
        <strain evidence="3 4">Egypt</strain>
    </source>
</reference>
<dbReference type="Proteomes" id="UP000272942">
    <property type="component" value="Unassembled WGS sequence"/>
</dbReference>
<dbReference type="InterPro" id="IPR000253">
    <property type="entry name" value="FHA_dom"/>
</dbReference>
<dbReference type="PANTHER" id="PTHR13233">
    <property type="entry name" value="MICROSPHERULE PROTEIN 1"/>
    <property type="match status" value="1"/>
</dbReference>
<evidence type="ECO:0000256" key="1">
    <source>
        <dbReference type="SAM" id="MobiDB-lite"/>
    </source>
</evidence>
<evidence type="ECO:0000313" key="5">
    <source>
        <dbReference type="WBParaSite" id="ECPE_0000992601-mRNA-1"/>
    </source>
</evidence>
<evidence type="ECO:0000259" key="2">
    <source>
        <dbReference type="PROSITE" id="PS50006"/>
    </source>
</evidence>
<dbReference type="Pfam" id="PF00498">
    <property type="entry name" value="FHA"/>
    <property type="match status" value="1"/>
</dbReference>
<dbReference type="GO" id="GO:0071339">
    <property type="term" value="C:MLL1 complex"/>
    <property type="evidence" value="ECO:0007669"/>
    <property type="project" value="InterPro"/>
</dbReference>
<dbReference type="AlphaFoldDB" id="A0A183ASG0"/>
<reference evidence="5" key="1">
    <citation type="submission" date="2016-06" db="UniProtKB">
        <authorList>
            <consortium name="WormBaseParasite"/>
        </authorList>
    </citation>
    <scope>IDENTIFICATION</scope>
</reference>
<proteinExistence type="predicted"/>
<name>A0A183ASG0_9TREM</name>
<dbReference type="InterPro" id="IPR037912">
    <property type="entry name" value="MCRS1"/>
</dbReference>